<sequence>MEESRLNTALDRVERALARIEQSVPKLSRPTGKDDALRARVREAVAELDQIIRLAEDA</sequence>
<dbReference type="RefSeq" id="WP_187713892.1">
    <property type="nucleotide sequence ID" value="NZ_BAABJC010000001.1"/>
</dbReference>
<accession>A0ABX6SYC5</accession>
<gene>
    <name evidence="1" type="ORF">H9L15_09195</name>
</gene>
<reference evidence="1 2" key="1">
    <citation type="submission" date="2020-08" db="EMBL/GenBank/DDBJ databases">
        <title>Genome sequence of Sphingomonas daechungensis KACC 18115T.</title>
        <authorList>
            <person name="Hyun D.-W."/>
            <person name="Bae J.-W."/>
        </authorList>
    </citation>
    <scope>NUCLEOTIDE SEQUENCE [LARGE SCALE GENOMIC DNA]</scope>
    <source>
        <strain evidence="1 2">KACC 18115</strain>
    </source>
</reference>
<evidence type="ECO:0000313" key="1">
    <source>
        <dbReference type="EMBL" id="QNP42460.1"/>
    </source>
</evidence>
<dbReference type="EMBL" id="CP060780">
    <property type="protein sequence ID" value="QNP42460.1"/>
    <property type="molecule type" value="Genomic_DNA"/>
</dbReference>
<evidence type="ECO:0008006" key="3">
    <source>
        <dbReference type="Google" id="ProtNLM"/>
    </source>
</evidence>
<keyword evidence="2" id="KW-1185">Reference proteome</keyword>
<protein>
    <recommendedName>
        <fullName evidence="3">Histidine kinase</fullName>
    </recommendedName>
</protein>
<evidence type="ECO:0000313" key="2">
    <source>
        <dbReference type="Proteomes" id="UP000516134"/>
    </source>
</evidence>
<name>A0ABX6SYC5_9SPHN</name>
<dbReference type="Proteomes" id="UP000516134">
    <property type="component" value="Chromosome"/>
</dbReference>
<proteinExistence type="predicted"/>
<organism evidence="1 2">
    <name type="scientific">Sphingomonas daechungensis</name>
    <dbReference type="NCBI Taxonomy" id="1176646"/>
    <lineage>
        <taxon>Bacteria</taxon>
        <taxon>Pseudomonadati</taxon>
        <taxon>Pseudomonadota</taxon>
        <taxon>Alphaproteobacteria</taxon>
        <taxon>Sphingomonadales</taxon>
        <taxon>Sphingomonadaceae</taxon>
        <taxon>Sphingomonas</taxon>
    </lineage>
</organism>